<gene>
    <name evidence="1" type="ORF">POI8812_03493</name>
</gene>
<reference evidence="1 2" key="1">
    <citation type="submission" date="2018-03" db="EMBL/GenBank/DDBJ databases">
        <authorList>
            <person name="Keele B.F."/>
        </authorList>
    </citation>
    <scope>NUCLEOTIDE SEQUENCE [LARGE SCALE GENOMIC DNA]</scope>
    <source>
        <strain evidence="1 2">CeCT 8812</strain>
    </source>
</reference>
<keyword evidence="2" id="KW-1185">Reference proteome</keyword>
<evidence type="ECO:0000313" key="2">
    <source>
        <dbReference type="Proteomes" id="UP000244932"/>
    </source>
</evidence>
<organism evidence="1 2">
    <name type="scientific">Pontivivens insulae</name>
    <dbReference type="NCBI Taxonomy" id="1639689"/>
    <lineage>
        <taxon>Bacteria</taxon>
        <taxon>Pseudomonadati</taxon>
        <taxon>Pseudomonadota</taxon>
        <taxon>Alphaproteobacteria</taxon>
        <taxon>Rhodobacterales</taxon>
        <taxon>Paracoccaceae</taxon>
        <taxon>Pontivivens</taxon>
    </lineage>
</organism>
<protein>
    <submittedName>
        <fullName evidence="1">Uncharacterized protein</fullName>
    </submittedName>
</protein>
<dbReference type="AlphaFoldDB" id="A0A2R8AFV6"/>
<proteinExistence type="predicted"/>
<evidence type="ECO:0000313" key="1">
    <source>
        <dbReference type="EMBL" id="SPF31142.1"/>
    </source>
</evidence>
<accession>A0A2R8AFV6</accession>
<dbReference type="EMBL" id="OMKW01000005">
    <property type="protein sequence ID" value="SPF31142.1"/>
    <property type="molecule type" value="Genomic_DNA"/>
</dbReference>
<name>A0A2R8AFV6_9RHOB</name>
<dbReference type="Proteomes" id="UP000244932">
    <property type="component" value="Unassembled WGS sequence"/>
</dbReference>
<sequence length="179" mass="18976">MDIKKAERIIKEIVANSDLLEQFADGATKAVDKLKEIEREDVDALRELNSIQHFSGFRLTLQDAATFGQDTKNCGSGACGTDTTCKQGACITNTSDCGGTGCGTDTTCNQGSCVTDTSDCGKSACGTNGSSESDMLLMTRAGPCVERGIEASVNVRFDFDVRFPAASVPGKPRLTVREK</sequence>